<keyword evidence="6" id="KW-0732">Signal</keyword>
<dbReference type="PANTHER" id="PTHR48057">
    <property type="entry name" value="LEUCINE-RICH REPEAT SERINE/THREONINE-PROTEIN KINASE 1"/>
    <property type="match status" value="1"/>
</dbReference>
<feature type="domain" description="Leucine-rich repeat-containing N-terminal plant-type" evidence="7">
    <location>
        <begin position="32"/>
        <end position="69"/>
    </location>
</feature>
<dbReference type="InterPro" id="IPR052595">
    <property type="entry name" value="LRRC69/RLP"/>
</dbReference>
<keyword evidence="1" id="KW-0433">Leucine-rich repeat</keyword>
<sequence>MDVPGLAFAVVFLLTAFAMLSSGGHSSLGCNEQERQALLNIKGSFKDPSSRLSSWEGGDCCNWTGVGCSNITGHVVKLDLRNPCFSLIRGQGSQANCSFYNFNSLLYVDDFYWVSQLSSLQHLYMTILVRLEMLDLAENGLQAPFLDAFQNMTSIDEIDLSYNNLNSTPFWFESCIKLVSLNVESNALYGSLPSALKNLTSVEFLDLSENNFDYVPLWLRELKGLQYFNLSGNDVNHIERSLASIPGNCCHIQVLDMSRNNFHGDALGSNLRPGCVRYDLMPLDLSNNELNDSLPEWLGQLENLNYLSISDSKLVGTLPCEMVTKLVNLETLVLSNNNLTGSVPDSIGQLLNLVTLLLSSNHFHGVIPRSLEQLQLLYLNLTNNHIFGSLPQDIADKLPNVTHLLLGNNLISGSIPKREPSVLDYTFMDREHFLLIADSKATEKQVEWNNSVTIVPTFFIANLGPFKQQLDGPDPLLHWKSHWNDLRKKSFSVPT</sequence>
<feature type="signal peptide" evidence="6">
    <location>
        <begin position="1"/>
        <end position="23"/>
    </location>
</feature>
<dbReference type="InterPro" id="IPR013210">
    <property type="entry name" value="LRR_N_plant-typ"/>
</dbReference>
<accession>A0ABD1LR12</accession>
<dbReference type="InterPro" id="IPR032675">
    <property type="entry name" value="LRR_dom_sf"/>
</dbReference>
<evidence type="ECO:0000313" key="8">
    <source>
        <dbReference type="EMBL" id="KAL2325967.1"/>
    </source>
</evidence>
<evidence type="ECO:0000256" key="4">
    <source>
        <dbReference type="ARBA" id="ARBA00022989"/>
    </source>
</evidence>
<evidence type="ECO:0000259" key="7">
    <source>
        <dbReference type="Pfam" id="PF08263"/>
    </source>
</evidence>
<dbReference type="Pfam" id="PF13855">
    <property type="entry name" value="LRR_8"/>
    <property type="match status" value="2"/>
</dbReference>
<dbReference type="FunFam" id="3.80.10.10:FF:000383">
    <property type="entry name" value="Leucine-rich repeat receptor protein kinase EMS1"/>
    <property type="match status" value="1"/>
</dbReference>
<dbReference type="Proteomes" id="UP001603857">
    <property type="component" value="Unassembled WGS sequence"/>
</dbReference>
<reference evidence="8 9" key="1">
    <citation type="submission" date="2024-08" db="EMBL/GenBank/DDBJ databases">
        <title>Insights into the chromosomal genome structure of Flemingia macrophylla.</title>
        <authorList>
            <person name="Ding Y."/>
            <person name="Zhao Y."/>
            <person name="Bi W."/>
            <person name="Wu M."/>
            <person name="Zhao G."/>
            <person name="Gong Y."/>
            <person name="Li W."/>
            <person name="Zhang P."/>
        </authorList>
    </citation>
    <scope>NUCLEOTIDE SEQUENCE [LARGE SCALE GENOMIC DNA]</scope>
    <source>
        <strain evidence="8">DYQJB</strain>
        <tissue evidence="8">Leaf</tissue>
    </source>
</reference>
<dbReference type="PANTHER" id="PTHR48057:SF19">
    <property type="entry name" value="LEUCINE-RICH REPEAT-CONTAINING N-TERMINAL PLANT-TYPE DOMAIN-CONTAINING PROTEIN"/>
    <property type="match status" value="1"/>
</dbReference>
<keyword evidence="2" id="KW-0812">Transmembrane</keyword>
<evidence type="ECO:0000256" key="1">
    <source>
        <dbReference type="ARBA" id="ARBA00022614"/>
    </source>
</evidence>
<evidence type="ECO:0000313" key="9">
    <source>
        <dbReference type="Proteomes" id="UP001603857"/>
    </source>
</evidence>
<evidence type="ECO:0000256" key="2">
    <source>
        <dbReference type="ARBA" id="ARBA00022692"/>
    </source>
</evidence>
<dbReference type="Pfam" id="PF08263">
    <property type="entry name" value="LRRNT_2"/>
    <property type="match status" value="1"/>
</dbReference>
<dbReference type="InterPro" id="IPR001611">
    <property type="entry name" value="Leu-rich_rpt"/>
</dbReference>
<dbReference type="PROSITE" id="PS51450">
    <property type="entry name" value="LRR"/>
    <property type="match status" value="1"/>
</dbReference>
<dbReference type="EMBL" id="JBGMDY010000008">
    <property type="protein sequence ID" value="KAL2325967.1"/>
    <property type="molecule type" value="Genomic_DNA"/>
</dbReference>
<dbReference type="SUPFAM" id="SSF52047">
    <property type="entry name" value="RNI-like"/>
    <property type="match status" value="1"/>
</dbReference>
<feature type="chain" id="PRO_5044754572" description="Leucine-rich repeat-containing N-terminal plant-type domain-containing protein" evidence="6">
    <location>
        <begin position="24"/>
        <end position="495"/>
    </location>
</feature>
<keyword evidence="9" id="KW-1185">Reference proteome</keyword>
<keyword evidence="4" id="KW-1133">Transmembrane helix</keyword>
<organism evidence="8 9">
    <name type="scientific">Flemingia macrophylla</name>
    <dbReference type="NCBI Taxonomy" id="520843"/>
    <lineage>
        <taxon>Eukaryota</taxon>
        <taxon>Viridiplantae</taxon>
        <taxon>Streptophyta</taxon>
        <taxon>Embryophyta</taxon>
        <taxon>Tracheophyta</taxon>
        <taxon>Spermatophyta</taxon>
        <taxon>Magnoliopsida</taxon>
        <taxon>eudicotyledons</taxon>
        <taxon>Gunneridae</taxon>
        <taxon>Pentapetalae</taxon>
        <taxon>rosids</taxon>
        <taxon>fabids</taxon>
        <taxon>Fabales</taxon>
        <taxon>Fabaceae</taxon>
        <taxon>Papilionoideae</taxon>
        <taxon>50 kb inversion clade</taxon>
        <taxon>NPAAA clade</taxon>
        <taxon>indigoferoid/millettioid clade</taxon>
        <taxon>Phaseoleae</taxon>
        <taxon>Flemingia</taxon>
    </lineage>
</organism>
<keyword evidence="3" id="KW-0677">Repeat</keyword>
<dbReference type="InterPro" id="IPR003591">
    <property type="entry name" value="Leu-rich_rpt_typical-subtyp"/>
</dbReference>
<protein>
    <recommendedName>
        <fullName evidence="7">Leucine-rich repeat-containing N-terminal plant-type domain-containing protein</fullName>
    </recommendedName>
</protein>
<evidence type="ECO:0000256" key="6">
    <source>
        <dbReference type="SAM" id="SignalP"/>
    </source>
</evidence>
<dbReference type="SMART" id="SM00369">
    <property type="entry name" value="LRR_TYP"/>
    <property type="match status" value="5"/>
</dbReference>
<keyword evidence="5" id="KW-0472">Membrane</keyword>
<dbReference type="AlphaFoldDB" id="A0ABD1LR12"/>
<dbReference type="Gene3D" id="3.80.10.10">
    <property type="entry name" value="Ribonuclease Inhibitor"/>
    <property type="match status" value="2"/>
</dbReference>
<evidence type="ECO:0000256" key="3">
    <source>
        <dbReference type="ARBA" id="ARBA00022737"/>
    </source>
</evidence>
<gene>
    <name evidence="8" type="ORF">Fmac_025025</name>
</gene>
<evidence type="ECO:0000256" key="5">
    <source>
        <dbReference type="ARBA" id="ARBA00023136"/>
    </source>
</evidence>
<proteinExistence type="predicted"/>
<dbReference type="Pfam" id="PF00560">
    <property type="entry name" value="LRR_1"/>
    <property type="match status" value="1"/>
</dbReference>
<name>A0ABD1LR12_9FABA</name>
<comment type="caution">
    <text evidence="8">The sequence shown here is derived from an EMBL/GenBank/DDBJ whole genome shotgun (WGS) entry which is preliminary data.</text>
</comment>